<evidence type="ECO:0008006" key="4">
    <source>
        <dbReference type="Google" id="ProtNLM"/>
    </source>
</evidence>
<evidence type="ECO:0000256" key="1">
    <source>
        <dbReference type="SAM" id="MobiDB-lite"/>
    </source>
</evidence>
<organism evidence="2 3">
    <name type="scientific">Streptomyces showdoensis</name>
    <dbReference type="NCBI Taxonomy" id="68268"/>
    <lineage>
        <taxon>Bacteria</taxon>
        <taxon>Bacillati</taxon>
        <taxon>Actinomycetota</taxon>
        <taxon>Actinomycetes</taxon>
        <taxon>Kitasatosporales</taxon>
        <taxon>Streptomycetaceae</taxon>
        <taxon>Streptomyces</taxon>
    </lineage>
</organism>
<dbReference type="Pfam" id="PF07070">
    <property type="entry name" value="Spo0M"/>
    <property type="match status" value="1"/>
</dbReference>
<sequence length="281" mass="30705">MPAVVVDPPELDTRISTLTLRPGAEVSGRLVIRAGGADLRVCDVVLQPVARIHRPGGELMTDHLTFFHTSVFRFDVPAGTERQVPFTGRLPWYAPFTDFDGRALGVDFSLRTRIALNDGAGTVLTDTDFLHVDPLPAVGAALDAFGELGYLERYSHLVKDQIKDSESISEEYQPVFLSDPSGGQADFPELELAFDTNAVGAICHLRASAPDVFAWDDKPGTVWFPVAHHEAGTADVTARAARALEELAAFYRRHPKKARRGGRGSGRATRNPWPYDRNAAT</sequence>
<evidence type="ECO:0000313" key="3">
    <source>
        <dbReference type="Proteomes" id="UP000265325"/>
    </source>
</evidence>
<reference evidence="2 3" key="1">
    <citation type="submission" date="2015-05" db="EMBL/GenBank/DDBJ databases">
        <title>Draft Genome assembly of Streptomyces showdoensis.</title>
        <authorList>
            <person name="Thapa K.K."/>
            <person name="Metsa-Ketela M."/>
        </authorList>
    </citation>
    <scope>NUCLEOTIDE SEQUENCE [LARGE SCALE GENOMIC DNA]</scope>
    <source>
        <strain evidence="2 3">ATCC 15227</strain>
    </source>
</reference>
<dbReference type="EMBL" id="LAQS01000019">
    <property type="protein sequence ID" value="KKZ73136.1"/>
    <property type="molecule type" value="Genomic_DNA"/>
</dbReference>
<feature type="region of interest" description="Disordered" evidence="1">
    <location>
        <begin position="255"/>
        <end position="281"/>
    </location>
</feature>
<dbReference type="PANTHER" id="PTHR40053">
    <property type="entry name" value="SPORULATION-CONTROL PROTEIN SPO0M"/>
    <property type="match status" value="1"/>
</dbReference>
<dbReference type="AlphaFoldDB" id="A0A2P2GNQ7"/>
<gene>
    <name evidence="2" type="ORF">VO63_14130</name>
</gene>
<accession>A0A2P2GNQ7</accession>
<comment type="caution">
    <text evidence="2">The sequence shown here is derived from an EMBL/GenBank/DDBJ whole genome shotgun (WGS) entry which is preliminary data.</text>
</comment>
<dbReference type="InterPro" id="IPR009776">
    <property type="entry name" value="Spore_0_M"/>
</dbReference>
<evidence type="ECO:0000313" key="2">
    <source>
        <dbReference type="EMBL" id="KKZ73136.1"/>
    </source>
</evidence>
<dbReference type="PANTHER" id="PTHR40053:SF1">
    <property type="entry name" value="SPORULATION-CONTROL PROTEIN SPO0M"/>
    <property type="match status" value="1"/>
</dbReference>
<name>A0A2P2GNQ7_STREW</name>
<dbReference type="Proteomes" id="UP000265325">
    <property type="component" value="Unassembled WGS sequence"/>
</dbReference>
<protein>
    <recommendedName>
        <fullName evidence="4">Sporulation protein</fullName>
    </recommendedName>
</protein>
<keyword evidence="3" id="KW-1185">Reference proteome</keyword>
<proteinExistence type="predicted"/>